<reference evidence="1 2" key="1">
    <citation type="submission" date="2021-06" db="EMBL/GenBank/DDBJ databases">
        <authorList>
            <person name="Palmer J.M."/>
        </authorList>
    </citation>
    <scope>NUCLEOTIDE SEQUENCE [LARGE SCALE GENOMIC DNA]</scope>
    <source>
        <strain evidence="2">if_2019</strain>
        <tissue evidence="1">Muscle</tissue>
    </source>
</reference>
<name>A0ABV0UL06_9TELE</name>
<organism evidence="1 2">
    <name type="scientific">Ilyodon furcidens</name>
    <name type="common">goldbreast splitfin</name>
    <dbReference type="NCBI Taxonomy" id="33524"/>
    <lineage>
        <taxon>Eukaryota</taxon>
        <taxon>Metazoa</taxon>
        <taxon>Chordata</taxon>
        <taxon>Craniata</taxon>
        <taxon>Vertebrata</taxon>
        <taxon>Euteleostomi</taxon>
        <taxon>Actinopterygii</taxon>
        <taxon>Neopterygii</taxon>
        <taxon>Teleostei</taxon>
        <taxon>Neoteleostei</taxon>
        <taxon>Acanthomorphata</taxon>
        <taxon>Ovalentaria</taxon>
        <taxon>Atherinomorphae</taxon>
        <taxon>Cyprinodontiformes</taxon>
        <taxon>Goodeidae</taxon>
        <taxon>Ilyodon</taxon>
    </lineage>
</organism>
<keyword evidence="2" id="KW-1185">Reference proteome</keyword>
<dbReference type="EMBL" id="JAHRIQ010074297">
    <property type="protein sequence ID" value="MEQ2245746.1"/>
    <property type="molecule type" value="Genomic_DNA"/>
</dbReference>
<sequence>MVKRPSLLETSSCLKDQASWINLPHQGYSCAELPDSTSPFPLAVLFFIPLAGSRFRFLELFPCVKLNILNHCGFS</sequence>
<gene>
    <name evidence="1" type="ORF">ILYODFUR_031189</name>
</gene>
<accession>A0ABV0UL06</accession>
<protein>
    <submittedName>
        <fullName evidence="1">Uncharacterized protein</fullName>
    </submittedName>
</protein>
<evidence type="ECO:0000313" key="2">
    <source>
        <dbReference type="Proteomes" id="UP001482620"/>
    </source>
</evidence>
<dbReference type="Proteomes" id="UP001482620">
    <property type="component" value="Unassembled WGS sequence"/>
</dbReference>
<proteinExistence type="predicted"/>
<evidence type="ECO:0000313" key="1">
    <source>
        <dbReference type="EMBL" id="MEQ2245746.1"/>
    </source>
</evidence>
<comment type="caution">
    <text evidence="1">The sequence shown here is derived from an EMBL/GenBank/DDBJ whole genome shotgun (WGS) entry which is preliminary data.</text>
</comment>